<dbReference type="GO" id="GO:0005886">
    <property type="term" value="C:plasma membrane"/>
    <property type="evidence" value="ECO:0007669"/>
    <property type="project" value="UniProtKB-SubCell"/>
</dbReference>
<comment type="subcellular location">
    <subcellularLocation>
        <location evidence="1">Cell inner membrane</location>
        <topology evidence="1">Peripheral membrane protein</topology>
    </subcellularLocation>
</comment>
<feature type="domain" description="ABC transporter" evidence="10">
    <location>
        <begin position="256"/>
        <end position="507"/>
    </location>
</feature>
<comment type="catalytic activity">
    <reaction evidence="9">
        <text>ATP + H2O + (2R,4S)-2-methyl-2,3,3,4-tetrahydroxytetrahydrofuran-[AI-2-binding protein]Side 1 = ADP + phosphate + (2R,4S)-2-methyl-2,3,3,4-tetrahydroxytetrahydrofuranSide 2 + [AI-2-binding protein]Side 1.</text>
        <dbReference type="EC" id="7.6.2.13"/>
    </reaction>
</comment>
<proteinExistence type="inferred from homology"/>
<dbReference type="InterPro" id="IPR003593">
    <property type="entry name" value="AAA+_ATPase"/>
</dbReference>
<evidence type="ECO:0000256" key="6">
    <source>
        <dbReference type="ARBA" id="ARBA00022840"/>
    </source>
</evidence>
<evidence type="ECO:0000256" key="5">
    <source>
        <dbReference type="ARBA" id="ARBA00022741"/>
    </source>
</evidence>
<sequence>MHECSQCCEGVRVSDIVAQRPVVAQVEHLWKSYGGIPVLQGVNIDVHEGEIHALVGGNGAGKSTLMKAITGVIDPDAGTITIGGNRVKNLSPKAAHANSVYMVPQEPKLFPNLSVYENVVLALGKRKVTKAKVAEVIDSLGHRINLDQPAGELSISDQQLIELVRGILREARLLIVDEPTAALTAREVDRLFSQLRRLAENGVGIFYVSHRMSEIFELCHRVTVLRDGNMVLQEKTADVDIDALVQAMVPDAQLQLRRNSTITVDRACEPSMRVANMTGQGFANISFDVFPGEVLGIAGVVGSGRTELAETLYGLRPGTGSIELNGKTYDHPTPRRSLRRGLAYVPEDRHAHGIFLIGDIVDNMVASVLDKVSTAGFISRSKENELTARFSKDLSLQAGSPKRRLANLSGGNQQKVSLAKALAAEPTVVILDEPSRGVDVGAREDLYLLIDQLAKEGLAVVLISSDFEEVVDLSHRIVVMREGRIREVLAGDEISLKSVRDLSFGSAAGEDNQS</sequence>
<dbReference type="AlphaFoldDB" id="A0A3L6ZMA5"/>
<keyword evidence="5" id="KW-0547">Nucleotide-binding</keyword>
<evidence type="ECO:0000259" key="10">
    <source>
        <dbReference type="PROSITE" id="PS50893"/>
    </source>
</evidence>
<dbReference type="SMART" id="SM00382">
    <property type="entry name" value="AAA"/>
    <property type="match status" value="2"/>
</dbReference>
<dbReference type="GO" id="GO:0005524">
    <property type="term" value="F:ATP binding"/>
    <property type="evidence" value="ECO:0007669"/>
    <property type="project" value="UniProtKB-KW"/>
</dbReference>
<evidence type="ECO:0000313" key="11">
    <source>
        <dbReference type="EMBL" id="RLP69039.1"/>
    </source>
</evidence>
<evidence type="ECO:0000256" key="4">
    <source>
        <dbReference type="ARBA" id="ARBA00019459"/>
    </source>
</evidence>
<dbReference type="CDD" id="cd03216">
    <property type="entry name" value="ABC_Carb_Monos_I"/>
    <property type="match status" value="1"/>
</dbReference>
<dbReference type="InterPro" id="IPR003439">
    <property type="entry name" value="ABC_transporter-like_ATP-bd"/>
</dbReference>
<evidence type="ECO:0000256" key="3">
    <source>
        <dbReference type="ARBA" id="ARBA00011262"/>
    </source>
</evidence>
<evidence type="ECO:0000256" key="9">
    <source>
        <dbReference type="ARBA" id="ARBA00034076"/>
    </source>
</evidence>
<gene>
    <name evidence="11" type="ORF">D9V29_12330</name>
</gene>
<dbReference type="SUPFAM" id="SSF52540">
    <property type="entry name" value="P-loop containing nucleoside triphosphate hydrolases"/>
    <property type="match status" value="2"/>
</dbReference>
<accession>A0A3L6ZMA5</accession>
<protein>
    <recommendedName>
        <fullName evidence="4">Autoinducer 2 import ATP-binding protein LsrA</fullName>
        <ecNumber evidence="8">7.6.2.13</ecNumber>
    </recommendedName>
</protein>
<dbReference type="Pfam" id="PF00005">
    <property type="entry name" value="ABC_tran"/>
    <property type="match status" value="2"/>
</dbReference>
<evidence type="ECO:0000256" key="1">
    <source>
        <dbReference type="ARBA" id="ARBA00004417"/>
    </source>
</evidence>
<dbReference type="GO" id="GO:0016887">
    <property type="term" value="F:ATP hydrolysis activity"/>
    <property type="evidence" value="ECO:0007669"/>
    <property type="project" value="InterPro"/>
</dbReference>
<evidence type="ECO:0000256" key="7">
    <source>
        <dbReference type="ARBA" id="ARBA00023747"/>
    </source>
</evidence>
<dbReference type="EMBL" id="RCUV01000017">
    <property type="protein sequence ID" value="RLP69039.1"/>
    <property type="molecule type" value="Genomic_DNA"/>
</dbReference>
<evidence type="ECO:0000256" key="8">
    <source>
        <dbReference type="ARBA" id="ARBA00023798"/>
    </source>
</evidence>
<dbReference type="PANTHER" id="PTHR43790">
    <property type="entry name" value="CARBOHYDRATE TRANSPORT ATP-BINDING PROTEIN MG119-RELATED"/>
    <property type="match status" value="1"/>
</dbReference>
<dbReference type="PANTHER" id="PTHR43790:SF2">
    <property type="entry name" value="AUTOINDUCER 2 IMPORT ATP-BINDING PROTEIN LSRA"/>
    <property type="match status" value="1"/>
</dbReference>
<dbReference type="InterPro" id="IPR017871">
    <property type="entry name" value="ABC_transporter-like_CS"/>
</dbReference>
<keyword evidence="6 11" id="KW-0067">ATP-binding</keyword>
<dbReference type="PROSITE" id="PS00211">
    <property type="entry name" value="ABC_TRANSPORTER_1"/>
    <property type="match status" value="1"/>
</dbReference>
<evidence type="ECO:0000256" key="2">
    <source>
        <dbReference type="ARBA" id="ARBA00009404"/>
    </source>
</evidence>
<reference evidence="11 12" key="1">
    <citation type="submission" date="2018-10" db="EMBL/GenBank/DDBJ databases">
        <authorList>
            <person name="Li J."/>
        </authorList>
    </citation>
    <scope>NUCLEOTIDE SEQUENCE [LARGE SCALE GENOMIC DNA]</scope>
    <source>
        <strain evidence="11 12">CCTCC AB209002</strain>
    </source>
</reference>
<evidence type="ECO:0000313" key="12">
    <source>
        <dbReference type="Proteomes" id="UP000270299"/>
    </source>
</evidence>
<dbReference type="CDD" id="cd03215">
    <property type="entry name" value="ABC_Carb_Monos_II"/>
    <property type="match status" value="1"/>
</dbReference>
<dbReference type="EC" id="7.6.2.13" evidence="8"/>
<feature type="domain" description="ABC transporter" evidence="10">
    <location>
        <begin position="24"/>
        <end position="252"/>
    </location>
</feature>
<name>A0A3L6ZMA5_9MICO</name>
<comment type="similarity">
    <text evidence="2">Belongs to the ABC transporter superfamily. AI-2 autoinducer porter (TC 3.A.1.2.8) family.</text>
</comment>
<comment type="caution">
    <text evidence="11">The sequence shown here is derived from an EMBL/GenBank/DDBJ whole genome shotgun (WGS) entry which is preliminary data.</text>
</comment>
<dbReference type="InterPro" id="IPR050107">
    <property type="entry name" value="ABC_carbohydrate_import_ATPase"/>
</dbReference>
<organism evidence="11 12">
    <name type="scientific">Mycetocola manganoxydans</name>
    <dbReference type="NCBI Taxonomy" id="699879"/>
    <lineage>
        <taxon>Bacteria</taxon>
        <taxon>Bacillati</taxon>
        <taxon>Actinomycetota</taxon>
        <taxon>Actinomycetes</taxon>
        <taxon>Micrococcales</taxon>
        <taxon>Microbacteriaceae</taxon>
        <taxon>Mycetocola</taxon>
    </lineage>
</organism>
<comment type="subunit">
    <text evidence="3">The complex is composed of two ATP-binding proteins (LsrA), two transmembrane proteins (LsrC and LsrD) and a solute-binding protein (LsrB).</text>
</comment>
<dbReference type="Proteomes" id="UP000270299">
    <property type="component" value="Unassembled WGS sequence"/>
</dbReference>
<dbReference type="InterPro" id="IPR027417">
    <property type="entry name" value="P-loop_NTPase"/>
</dbReference>
<dbReference type="PROSITE" id="PS50893">
    <property type="entry name" value="ABC_TRANSPORTER_2"/>
    <property type="match status" value="2"/>
</dbReference>
<dbReference type="Gene3D" id="3.40.50.300">
    <property type="entry name" value="P-loop containing nucleotide triphosphate hydrolases"/>
    <property type="match status" value="2"/>
</dbReference>
<comment type="function">
    <text evidence="7">Part of the ABC transporter complex LsrABCD involved in autoinducer 2 (AI-2) import. Responsible for energy coupling to the transport system.</text>
</comment>
<dbReference type="OrthoDB" id="39350at2"/>
<keyword evidence="12" id="KW-1185">Reference proteome</keyword>